<dbReference type="AlphaFoldDB" id="A0A822ZLQ8"/>
<sequence length="47" mass="5578">MCLRTCILWLGKTCYGSAINNGPYFCLGITQDEMNRFFVKRKFYENM</sequence>
<gene>
    <name evidence="1" type="ORF">HUJ06_002635</name>
</gene>
<protein>
    <submittedName>
        <fullName evidence="1">Uncharacterized protein</fullName>
    </submittedName>
</protein>
<proteinExistence type="predicted"/>
<accession>A0A822ZLQ8</accession>
<name>A0A822ZLQ8_NELNU</name>
<evidence type="ECO:0000313" key="2">
    <source>
        <dbReference type="Proteomes" id="UP000607653"/>
    </source>
</evidence>
<dbReference type="Proteomes" id="UP000607653">
    <property type="component" value="Unassembled WGS sequence"/>
</dbReference>
<evidence type="ECO:0000313" key="1">
    <source>
        <dbReference type="EMBL" id="DAD44405.1"/>
    </source>
</evidence>
<comment type="caution">
    <text evidence="1">The sequence shown here is derived from an EMBL/GenBank/DDBJ whole genome shotgun (WGS) entry which is preliminary data.</text>
</comment>
<organism evidence="1 2">
    <name type="scientific">Nelumbo nucifera</name>
    <name type="common">Sacred lotus</name>
    <dbReference type="NCBI Taxonomy" id="4432"/>
    <lineage>
        <taxon>Eukaryota</taxon>
        <taxon>Viridiplantae</taxon>
        <taxon>Streptophyta</taxon>
        <taxon>Embryophyta</taxon>
        <taxon>Tracheophyta</taxon>
        <taxon>Spermatophyta</taxon>
        <taxon>Magnoliopsida</taxon>
        <taxon>Proteales</taxon>
        <taxon>Nelumbonaceae</taxon>
        <taxon>Nelumbo</taxon>
    </lineage>
</organism>
<dbReference type="EMBL" id="DUZY01000007">
    <property type="protein sequence ID" value="DAD44405.1"/>
    <property type="molecule type" value="Genomic_DNA"/>
</dbReference>
<keyword evidence="2" id="KW-1185">Reference proteome</keyword>
<reference evidence="1 2" key="1">
    <citation type="journal article" date="2020" name="Mol. Biol. Evol.">
        <title>Distinct Expression and Methylation Patterns for Genes with Different Fates following a Single Whole-Genome Duplication in Flowering Plants.</title>
        <authorList>
            <person name="Shi T."/>
            <person name="Rahmani R.S."/>
            <person name="Gugger P.F."/>
            <person name="Wang M."/>
            <person name="Li H."/>
            <person name="Zhang Y."/>
            <person name="Li Z."/>
            <person name="Wang Q."/>
            <person name="Van de Peer Y."/>
            <person name="Marchal K."/>
            <person name="Chen J."/>
        </authorList>
    </citation>
    <scope>NUCLEOTIDE SEQUENCE [LARGE SCALE GENOMIC DNA]</scope>
    <source>
        <tissue evidence="1">Leaf</tissue>
    </source>
</reference>